<dbReference type="InterPro" id="IPR004358">
    <property type="entry name" value="Sig_transdc_His_kin-like_C"/>
</dbReference>
<dbReference type="Gene3D" id="1.25.40.10">
    <property type="entry name" value="Tetratricopeptide repeat domain"/>
    <property type="match status" value="1"/>
</dbReference>
<dbReference type="CDD" id="cd00082">
    <property type="entry name" value="HisKA"/>
    <property type="match status" value="1"/>
</dbReference>
<dbReference type="GO" id="GO:0000155">
    <property type="term" value="F:phosphorelay sensor kinase activity"/>
    <property type="evidence" value="ECO:0007669"/>
    <property type="project" value="InterPro"/>
</dbReference>
<dbReference type="Pfam" id="PF02518">
    <property type="entry name" value="HATPase_c"/>
    <property type="match status" value="1"/>
</dbReference>
<keyword evidence="7" id="KW-0472">Membrane</keyword>
<dbReference type="InterPro" id="IPR003661">
    <property type="entry name" value="HisK_dim/P_dom"/>
</dbReference>
<comment type="catalytic activity">
    <reaction evidence="1">
        <text>ATP + protein L-histidine = ADP + protein N-phospho-L-histidine.</text>
        <dbReference type="EC" id="2.7.13.3"/>
    </reaction>
</comment>
<feature type="domain" description="Histidine kinase" evidence="8">
    <location>
        <begin position="466"/>
        <end position="679"/>
    </location>
</feature>
<evidence type="ECO:0000256" key="5">
    <source>
        <dbReference type="ARBA" id="ARBA00022777"/>
    </source>
</evidence>
<dbReference type="SUPFAM" id="SSF47384">
    <property type="entry name" value="Homodimeric domain of signal transducing histidine kinase"/>
    <property type="match status" value="1"/>
</dbReference>
<evidence type="ECO:0000256" key="7">
    <source>
        <dbReference type="SAM" id="Phobius"/>
    </source>
</evidence>
<dbReference type="Pfam" id="PF00512">
    <property type="entry name" value="HisKA"/>
    <property type="match status" value="1"/>
</dbReference>
<comment type="caution">
    <text evidence="9">The sequence shown here is derived from an EMBL/GenBank/DDBJ whole genome shotgun (WGS) entry which is preliminary data.</text>
</comment>
<dbReference type="InterPro" id="IPR036890">
    <property type="entry name" value="HATPase_C_sf"/>
</dbReference>
<keyword evidence="10" id="KW-1185">Reference proteome</keyword>
<dbReference type="RefSeq" id="WP_215238893.1">
    <property type="nucleotide sequence ID" value="NZ_CAJRAF010000002.1"/>
</dbReference>
<keyword evidence="4 9" id="KW-0808">Transferase</keyword>
<dbReference type="SUPFAM" id="SSF55874">
    <property type="entry name" value="ATPase domain of HSP90 chaperone/DNA topoisomerase II/histidine kinase"/>
    <property type="match status" value="1"/>
</dbReference>
<gene>
    <name evidence="9" type="primary">sasA_13</name>
    <name evidence="9" type="ORF">DYBT9275_02240</name>
</gene>
<evidence type="ECO:0000259" key="8">
    <source>
        <dbReference type="PROSITE" id="PS50109"/>
    </source>
</evidence>
<dbReference type="PRINTS" id="PR00344">
    <property type="entry name" value="BCTRLSENSOR"/>
</dbReference>
<dbReference type="SMART" id="SM00388">
    <property type="entry name" value="HisKA"/>
    <property type="match status" value="1"/>
</dbReference>
<dbReference type="InterPro" id="IPR011990">
    <property type="entry name" value="TPR-like_helical_dom_sf"/>
</dbReference>
<evidence type="ECO:0000256" key="4">
    <source>
        <dbReference type="ARBA" id="ARBA00022679"/>
    </source>
</evidence>
<keyword evidence="6" id="KW-0902">Two-component regulatory system</keyword>
<keyword evidence="7" id="KW-0812">Transmembrane</keyword>
<keyword evidence="5" id="KW-0418">Kinase</keyword>
<evidence type="ECO:0000313" key="9">
    <source>
        <dbReference type="EMBL" id="CAG4999490.1"/>
    </source>
</evidence>
<reference evidence="9" key="1">
    <citation type="submission" date="2021-04" db="EMBL/GenBank/DDBJ databases">
        <authorList>
            <person name="Rodrigo-Torres L."/>
            <person name="Arahal R. D."/>
            <person name="Lucena T."/>
        </authorList>
    </citation>
    <scope>NUCLEOTIDE SEQUENCE</scope>
    <source>
        <strain evidence="9">CECT 9275</strain>
    </source>
</reference>
<dbReference type="PROSITE" id="PS51257">
    <property type="entry name" value="PROKAR_LIPOPROTEIN"/>
    <property type="match status" value="1"/>
</dbReference>
<evidence type="ECO:0000256" key="2">
    <source>
        <dbReference type="ARBA" id="ARBA00012438"/>
    </source>
</evidence>
<accession>A0A916NBQ5</accession>
<proteinExistence type="predicted"/>
<evidence type="ECO:0000256" key="6">
    <source>
        <dbReference type="ARBA" id="ARBA00023012"/>
    </source>
</evidence>
<dbReference type="Gene3D" id="3.30.565.10">
    <property type="entry name" value="Histidine kinase-like ATPase, C-terminal domain"/>
    <property type="match status" value="1"/>
</dbReference>
<keyword evidence="7" id="KW-1133">Transmembrane helix</keyword>
<dbReference type="AlphaFoldDB" id="A0A916NBQ5"/>
<dbReference type="PANTHER" id="PTHR43711">
    <property type="entry name" value="TWO-COMPONENT HISTIDINE KINASE"/>
    <property type="match status" value="1"/>
</dbReference>
<dbReference type="PANTHER" id="PTHR43711:SF31">
    <property type="entry name" value="HISTIDINE KINASE"/>
    <property type="match status" value="1"/>
</dbReference>
<dbReference type="FunFam" id="3.30.565.10:FF:000006">
    <property type="entry name" value="Sensor histidine kinase WalK"/>
    <property type="match status" value="1"/>
</dbReference>
<organism evidence="9 10">
    <name type="scientific">Dyadobacter helix</name>
    <dbReference type="NCBI Taxonomy" id="2822344"/>
    <lineage>
        <taxon>Bacteria</taxon>
        <taxon>Pseudomonadati</taxon>
        <taxon>Bacteroidota</taxon>
        <taxon>Cytophagia</taxon>
        <taxon>Cytophagales</taxon>
        <taxon>Spirosomataceae</taxon>
        <taxon>Dyadobacter</taxon>
    </lineage>
</organism>
<evidence type="ECO:0000313" key="10">
    <source>
        <dbReference type="Proteomes" id="UP000680038"/>
    </source>
</evidence>
<keyword evidence="3" id="KW-0597">Phosphoprotein</keyword>
<dbReference type="SMART" id="SM00387">
    <property type="entry name" value="HATPase_c"/>
    <property type="match status" value="1"/>
</dbReference>
<evidence type="ECO:0000256" key="1">
    <source>
        <dbReference type="ARBA" id="ARBA00000085"/>
    </source>
</evidence>
<dbReference type="PROSITE" id="PS50109">
    <property type="entry name" value="HIS_KIN"/>
    <property type="match status" value="1"/>
</dbReference>
<dbReference type="InterPro" id="IPR003594">
    <property type="entry name" value="HATPase_dom"/>
</dbReference>
<dbReference type="InterPro" id="IPR050736">
    <property type="entry name" value="Sensor_HK_Regulatory"/>
</dbReference>
<dbReference type="InterPro" id="IPR036097">
    <property type="entry name" value="HisK_dim/P_sf"/>
</dbReference>
<dbReference type="Proteomes" id="UP000680038">
    <property type="component" value="Unassembled WGS sequence"/>
</dbReference>
<dbReference type="EMBL" id="CAJRAF010000002">
    <property type="protein sequence ID" value="CAG4999490.1"/>
    <property type="molecule type" value="Genomic_DNA"/>
</dbReference>
<feature type="transmembrane region" description="Helical" evidence="7">
    <location>
        <begin position="407"/>
        <end position="429"/>
    </location>
</feature>
<evidence type="ECO:0000256" key="3">
    <source>
        <dbReference type="ARBA" id="ARBA00022553"/>
    </source>
</evidence>
<dbReference type="SMART" id="SM00028">
    <property type="entry name" value="TPR"/>
    <property type="match status" value="4"/>
</dbReference>
<dbReference type="CDD" id="cd00075">
    <property type="entry name" value="HATPase"/>
    <property type="match status" value="1"/>
</dbReference>
<dbReference type="EC" id="2.7.13.3" evidence="2"/>
<name>A0A916NBQ5_9BACT</name>
<dbReference type="InterPro" id="IPR005467">
    <property type="entry name" value="His_kinase_dom"/>
</dbReference>
<dbReference type="Gene3D" id="1.10.287.130">
    <property type="match status" value="1"/>
</dbReference>
<dbReference type="InterPro" id="IPR019734">
    <property type="entry name" value="TPR_rpt"/>
</dbReference>
<protein>
    <recommendedName>
        <fullName evidence="2">histidine kinase</fullName>
        <ecNumber evidence="2">2.7.13.3</ecNumber>
    </recommendedName>
</protein>
<sequence length="681" mass="77401">MLKFFFYLFLTGLWISTSCKNTGNAGRDHVAWADTVAEHSLNLMSGTEPASAIRYLDSSYATLSDPGITDLWKKYNLKVGYYTHYERDLQKRRMYVDSMLLVLKKVPGRYEEEYSHSLFLMAGLLQEEKKYNQAFQIYYQGRNFARAHLENCSLSEFSNALGIIRYKQEQYTAAIPYLRQAFQEIESCDNPSFEIKFIHAQSILNTTALCFQKSNMPDSAVKYYNRAIHFIISNQKLYPNKQNFMTMARAVVEGNLGGVYAQMGRFDEAEKHLLTNISLNDRPGFGIEDAQTAKLKLIRLYIDHNLLSKASNLLDQLGADLSSGRGKSIAHADIWENWYHLKWLYYDKTGDIVAAYRFSNKYHTYRDSLDHLQKGIKEVDMDQVLREQDQKYKLSLLEKDSQLKTTYVIGLSTVLAMALSLSLVIWLYYHRSRTNVRNLTAVNNQMQQALSALENSQLENSKLMKIVAHDLRNPIGAMASVADIMLLDDHRSDGDRELLKLIKDAGNNSLNLVGNLLHMNSTPETNFNREDVNLQDLAQQCADMLAIRASQKQQEIMLDLKPVILRINYEKMWRVVSNLISNALKFSPSGSKIYLSIQTSPQYATLTVRDEGIGIPPESGNKIFDAFTRSKRNGTAGEESFGLGLSITKQIVEAHGGTIHYESDGHSGTAFIIQLPMNTAV</sequence>
<dbReference type="SUPFAM" id="SSF48452">
    <property type="entry name" value="TPR-like"/>
    <property type="match status" value="1"/>
</dbReference>